<sequence length="225" mass="25476">MPTLYYFWSSPESQRVRLALGYKAVPYVERALDYTDDETFFDLGLARSVPVLQLDDGRLLTDSADILLRIDTLFPDTPPLVDGRLDPAAWAALLDWRHRVHHVLERLYAPIRPAYRDIGEDPQVLAAYKAEVTTRFGMSLEALANDRYDGYAQLRQLSRLDELARHLAQRRFYTGEISSADLLLTADLYPIQVHDGISLPIDLMYYLQRVGEACATSLSAGLLTA</sequence>
<reference evidence="3" key="1">
    <citation type="submission" date="2016-09" db="EMBL/GenBank/DDBJ databases">
        <title>Acidihalobacter prosperus F5.</title>
        <authorList>
            <person name="Khaleque H.N."/>
            <person name="Ramsay J.P."/>
            <person name="Kaksonen A.H."/>
            <person name="Boxall N.J."/>
            <person name="Watkin E.L.J."/>
        </authorList>
    </citation>
    <scope>NUCLEOTIDE SEQUENCE [LARGE SCALE GENOMIC DNA]</scope>
    <source>
        <strain evidence="3">F5</strain>
    </source>
</reference>
<dbReference type="GO" id="GO:0004364">
    <property type="term" value="F:glutathione transferase activity"/>
    <property type="evidence" value="ECO:0007669"/>
    <property type="project" value="TreeGrafter"/>
</dbReference>
<dbReference type="Gene3D" id="3.40.30.10">
    <property type="entry name" value="Glutaredoxin"/>
    <property type="match status" value="1"/>
</dbReference>
<dbReference type="Pfam" id="PF13417">
    <property type="entry name" value="GST_N_3"/>
    <property type="match status" value="1"/>
</dbReference>
<dbReference type="AlphaFoldDB" id="A0A1D8IKD3"/>
<dbReference type="CDD" id="cd00570">
    <property type="entry name" value="GST_N_family"/>
    <property type="match status" value="1"/>
</dbReference>
<protein>
    <submittedName>
        <fullName evidence="2">Glutathione S-transferase</fullName>
    </submittedName>
</protein>
<dbReference type="InterPro" id="IPR004045">
    <property type="entry name" value="Glutathione_S-Trfase_N"/>
</dbReference>
<dbReference type="SUPFAM" id="SSF52833">
    <property type="entry name" value="Thioredoxin-like"/>
    <property type="match status" value="1"/>
</dbReference>
<dbReference type="PANTHER" id="PTHR42673:SF4">
    <property type="entry name" value="MALEYLACETOACETATE ISOMERASE"/>
    <property type="match status" value="1"/>
</dbReference>
<dbReference type="GO" id="GO:0006749">
    <property type="term" value="P:glutathione metabolic process"/>
    <property type="evidence" value="ECO:0007669"/>
    <property type="project" value="TreeGrafter"/>
</dbReference>
<organism evidence="2 3">
    <name type="scientific">Acidihalobacter yilgarnensis</name>
    <dbReference type="NCBI Taxonomy" id="2819280"/>
    <lineage>
        <taxon>Bacteria</taxon>
        <taxon>Pseudomonadati</taxon>
        <taxon>Pseudomonadota</taxon>
        <taxon>Gammaproteobacteria</taxon>
        <taxon>Chromatiales</taxon>
        <taxon>Ectothiorhodospiraceae</taxon>
        <taxon>Acidihalobacter</taxon>
    </lineage>
</organism>
<evidence type="ECO:0000259" key="1">
    <source>
        <dbReference type="PROSITE" id="PS50404"/>
    </source>
</evidence>
<dbReference type="KEGG" id="aprs:BI364_01740"/>
<feature type="domain" description="GST N-terminal" evidence="1">
    <location>
        <begin position="1"/>
        <end position="78"/>
    </location>
</feature>
<dbReference type="PROSITE" id="PS50404">
    <property type="entry name" value="GST_NTER"/>
    <property type="match status" value="1"/>
</dbReference>
<evidence type="ECO:0000313" key="3">
    <source>
        <dbReference type="Proteomes" id="UP000095401"/>
    </source>
</evidence>
<keyword evidence="2" id="KW-0808">Transferase</keyword>
<dbReference type="RefSeq" id="WP_070077289.1">
    <property type="nucleotide sequence ID" value="NZ_CP017415.1"/>
</dbReference>
<dbReference type="Proteomes" id="UP000095401">
    <property type="component" value="Chromosome"/>
</dbReference>
<dbReference type="InterPro" id="IPR036249">
    <property type="entry name" value="Thioredoxin-like_sf"/>
</dbReference>
<keyword evidence="3" id="KW-1185">Reference proteome</keyword>
<name>A0A1D8IKD3_9GAMM</name>
<dbReference type="PANTHER" id="PTHR42673">
    <property type="entry name" value="MALEYLACETOACETATE ISOMERASE"/>
    <property type="match status" value="1"/>
</dbReference>
<dbReference type="GO" id="GO:0016034">
    <property type="term" value="F:maleylacetoacetate isomerase activity"/>
    <property type="evidence" value="ECO:0007669"/>
    <property type="project" value="TreeGrafter"/>
</dbReference>
<dbReference type="EMBL" id="CP017415">
    <property type="protein sequence ID" value="AOU96897.1"/>
    <property type="molecule type" value="Genomic_DNA"/>
</dbReference>
<accession>A0A1D8IKD3</accession>
<dbReference type="GO" id="GO:0006559">
    <property type="term" value="P:L-phenylalanine catabolic process"/>
    <property type="evidence" value="ECO:0007669"/>
    <property type="project" value="TreeGrafter"/>
</dbReference>
<gene>
    <name evidence="2" type="ORF">BI364_01740</name>
</gene>
<evidence type="ECO:0000313" key="2">
    <source>
        <dbReference type="EMBL" id="AOU96897.1"/>
    </source>
</evidence>
<proteinExistence type="predicted"/>